<feature type="chain" id="PRO_5030670387" description="TonB C-terminal domain-containing protein" evidence="1">
    <location>
        <begin position="25"/>
        <end position="133"/>
    </location>
</feature>
<protein>
    <recommendedName>
        <fullName evidence="4">TonB C-terminal domain-containing protein</fullName>
    </recommendedName>
</protein>
<dbReference type="EMBL" id="JABERL010000018">
    <property type="protein sequence ID" value="NNH77405.1"/>
    <property type="molecule type" value="Genomic_DNA"/>
</dbReference>
<evidence type="ECO:0000313" key="3">
    <source>
        <dbReference type="Proteomes" id="UP000569202"/>
    </source>
</evidence>
<name>A0A7Y2WAL9_9GAMM</name>
<comment type="caution">
    <text evidence="2">The sequence shown here is derived from an EMBL/GenBank/DDBJ whole genome shotgun (WGS) entry which is preliminary data.</text>
</comment>
<sequence length="133" mass="15188">MINVNHIKHIFAFGLLLLSNELCANPTFIQSTTPDKDKPVSTIYSPVVNVYPDENASAFPHKMNVSLLIDKRGRVEDIYYPTNTSSTVKNKVNYVVKTVRFTPYMRNDQPTKSVIPYTVIFNFMSEEDYGGKF</sequence>
<dbReference type="SUPFAM" id="SSF74653">
    <property type="entry name" value="TolA/TonB C-terminal domain"/>
    <property type="match status" value="1"/>
</dbReference>
<dbReference type="AlphaFoldDB" id="A0A7Y2WAL9"/>
<evidence type="ECO:0000313" key="2">
    <source>
        <dbReference type="EMBL" id="NNH77405.1"/>
    </source>
</evidence>
<evidence type="ECO:0000256" key="1">
    <source>
        <dbReference type="SAM" id="SignalP"/>
    </source>
</evidence>
<gene>
    <name evidence="2" type="ORF">HLH17_06920</name>
</gene>
<reference evidence="2 3" key="1">
    <citation type="submission" date="2020-04" db="EMBL/GenBank/DDBJ databases">
        <title>Acinetobacter Taxon 24.</title>
        <authorList>
            <person name="Nemec A."/>
            <person name="Radolfova-Krizova L."/>
            <person name="Higgins P.G."/>
            <person name="Spanelova P."/>
        </authorList>
    </citation>
    <scope>NUCLEOTIDE SEQUENCE [LARGE SCALE GENOMIC DNA]</scope>
    <source>
        <strain evidence="2 3">ANC 5380</strain>
    </source>
</reference>
<keyword evidence="1" id="KW-0732">Signal</keyword>
<proteinExistence type="predicted"/>
<organism evidence="2 3">
    <name type="scientific">Acinetobacter terrae</name>
    <dbReference type="NCBI Taxonomy" id="2731247"/>
    <lineage>
        <taxon>Bacteria</taxon>
        <taxon>Pseudomonadati</taxon>
        <taxon>Pseudomonadota</taxon>
        <taxon>Gammaproteobacteria</taxon>
        <taxon>Moraxellales</taxon>
        <taxon>Moraxellaceae</taxon>
        <taxon>Acinetobacter</taxon>
        <taxon>Acinetobacter Taxon 24</taxon>
    </lineage>
</organism>
<dbReference type="Gene3D" id="3.30.1150.10">
    <property type="match status" value="1"/>
</dbReference>
<feature type="signal peptide" evidence="1">
    <location>
        <begin position="1"/>
        <end position="24"/>
    </location>
</feature>
<accession>A0A7Y2WAL9</accession>
<dbReference type="Proteomes" id="UP000569202">
    <property type="component" value="Unassembled WGS sequence"/>
</dbReference>
<evidence type="ECO:0008006" key="4">
    <source>
        <dbReference type="Google" id="ProtNLM"/>
    </source>
</evidence>
<dbReference type="RefSeq" id="WP_171540248.1">
    <property type="nucleotide sequence ID" value="NZ_JABERL010000018.1"/>
</dbReference>